<dbReference type="GO" id="GO:0046872">
    <property type="term" value="F:metal ion binding"/>
    <property type="evidence" value="ECO:0007669"/>
    <property type="project" value="UniProtKB-UniRule"/>
</dbReference>
<comment type="similarity">
    <text evidence="4 5">Belongs to the cytochrome b5 family.</text>
</comment>
<dbReference type="InterPro" id="IPR001199">
    <property type="entry name" value="Cyt_B5-like_heme/steroid-bd"/>
</dbReference>
<evidence type="ECO:0000313" key="8">
    <source>
        <dbReference type="Proteomes" id="UP000019335"/>
    </source>
</evidence>
<dbReference type="SMART" id="SM01117">
    <property type="entry name" value="Cyt-b5"/>
    <property type="match status" value="1"/>
</dbReference>
<reference evidence="7 8" key="1">
    <citation type="journal article" date="2014" name="Mol. Plant">
        <title>Chromosome Scale Genome Assembly and Transcriptome Profiling of Nannochloropsis gaditana in Nitrogen Depletion.</title>
        <authorList>
            <person name="Corteggiani Carpinelli E."/>
            <person name="Telatin A."/>
            <person name="Vitulo N."/>
            <person name="Forcato C."/>
            <person name="D'Angelo M."/>
            <person name="Schiavon R."/>
            <person name="Vezzi A."/>
            <person name="Giacometti G.M."/>
            <person name="Morosinotto T."/>
            <person name="Valle G."/>
        </authorList>
    </citation>
    <scope>NUCLEOTIDE SEQUENCE [LARGE SCALE GENOMIC DNA]</scope>
    <source>
        <strain evidence="7 8">B-31</strain>
    </source>
</reference>
<dbReference type="PROSITE" id="PS50255">
    <property type="entry name" value="CYTOCHROME_B5_2"/>
    <property type="match status" value="1"/>
</dbReference>
<evidence type="ECO:0000256" key="2">
    <source>
        <dbReference type="ARBA" id="ARBA00022723"/>
    </source>
</evidence>
<protein>
    <submittedName>
        <fullName evidence="7">Cytochrome b5</fullName>
    </submittedName>
</protein>
<sequence>MEPSELLGLVVALLALLGASALINVLFGHPTFFREADHLPSKASVPFPPPTFPTPVHSPPPSVPDRLPVHIPKELFVSEVLLFLSPYEVTRLLPTSRYFHLAGEHVTYWQHAWTRRLAGMRQPLKRRCEATRGPEELLTHECHNPKLEFFRRMFVYPYELTYAHCHTYTCRIIVHGKVYDVTSFLWAHPGGDAILLEYGGPVDATAVFELSKHSLVARERMHSQYLMWDPTPCLGRGGTIAGLLNPSMWRSAAACPAPSPSQVAQGGRFEGLLPSLLVLLTDLQRFCRGHITRRPVGATLPRLVDDRRHLNGGGDRSPPNIVKILDEAHF</sequence>
<dbReference type="Proteomes" id="UP000019335">
    <property type="component" value="Chromosome 2"/>
</dbReference>
<keyword evidence="2 5" id="KW-0479">Metal-binding</keyword>
<dbReference type="EMBL" id="AZIL01000115">
    <property type="protein sequence ID" value="EWM29879.1"/>
    <property type="molecule type" value="Genomic_DNA"/>
</dbReference>
<evidence type="ECO:0000256" key="5">
    <source>
        <dbReference type="RuleBase" id="RU362121"/>
    </source>
</evidence>
<comment type="caution">
    <text evidence="7">The sequence shown here is derived from an EMBL/GenBank/DDBJ whole genome shotgun (WGS) entry which is preliminary data.</text>
</comment>
<proteinExistence type="inferred from homology"/>
<dbReference type="OrthoDB" id="260519at2759"/>
<evidence type="ECO:0000256" key="1">
    <source>
        <dbReference type="ARBA" id="ARBA00022617"/>
    </source>
</evidence>
<dbReference type="PANTHER" id="PTHR19359">
    <property type="entry name" value="CYTOCHROME B5"/>
    <property type="match status" value="1"/>
</dbReference>
<feature type="domain" description="Cytochrome b5 heme-binding" evidence="6">
    <location>
        <begin position="153"/>
        <end position="231"/>
    </location>
</feature>
<evidence type="ECO:0000259" key="6">
    <source>
        <dbReference type="PROSITE" id="PS50255"/>
    </source>
</evidence>
<dbReference type="Gene3D" id="3.10.120.10">
    <property type="entry name" value="Cytochrome b5-like heme/steroid binding domain"/>
    <property type="match status" value="1"/>
</dbReference>
<dbReference type="PROSITE" id="PS00191">
    <property type="entry name" value="CYTOCHROME_B5_1"/>
    <property type="match status" value="1"/>
</dbReference>
<dbReference type="AlphaFoldDB" id="W7UA75"/>
<organism evidence="7 8">
    <name type="scientific">Nannochloropsis gaditana</name>
    <dbReference type="NCBI Taxonomy" id="72520"/>
    <lineage>
        <taxon>Eukaryota</taxon>
        <taxon>Sar</taxon>
        <taxon>Stramenopiles</taxon>
        <taxon>Ochrophyta</taxon>
        <taxon>Eustigmatophyceae</taxon>
        <taxon>Eustigmatales</taxon>
        <taxon>Monodopsidaceae</taxon>
        <taxon>Nannochloropsis</taxon>
    </lineage>
</organism>
<dbReference type="GO" id="GO:0016020">
    <property type="term" value="C:membrane"/>
    <property type="evidence" value="ECO:0007669"/>
    <property type="project" value="TreeGrafter"/>
</dbReference>
<evidence type="ECO:0000256" key="4">
    <source>
        <dbReference type="ARBA" id="ARBA00038168"/>
    </source>
</evidence>
<name>W7UA75_9STRA</name>
<dbReference type="Pfam" id="PF00173">
    <property type="entry name" value="Cyt-b5"/>
    <property type="match status" value="1"/>
</dbReference>
<gene>
    <name evidence="7" type="ORF">Naga_100106g6</name>
</gene>
<dbReference type="GO" id="GO:0020037">
    <property type="term" value="F:heme binding"/>
    <property type="evidence" value="ECO:0007669"/>
    <property type="project" value="UniProtKB-UniRule"/>
</dbReference>
<keyword evidence="8" id="KW-1185">Reference proteome</keyword>
<dbReference type="InterPro" id="IPR050668">
    <property type="entry name" value="Cytochrome_b5"/>
</dbReference>
<dbReference type="InterPro" id="IPR036400">
    <property type="entry name" value="Cyt_B5-like_heme/steroid_sf"/>
</dbReference>
<evidence type="ECO:0000313" key="7">
    <source>
        <dbReference type="EMBL" id="EWM29879.1"/>
    </source>
</evidence>
<keyword evidence="1 5" id="KW-0349">Heme</keyword>
<dbReference type="SUPFAM" id="SSF55856">
    <property type="entry name" value="Cytochrome b5-like heme/steroid binding domain"/>
    <property type="match status" value="1"/>
</dbReference>
<dbReference type="InterPro" id="IPR018506">
    <property type="entry name" value="Cyt_B5_heme-BS"/>
</dbReference>
<keyword evidence="3 5" id="KW-0408">Iron</keyword>
<accession>W7UA75</accession>
<evidence type="ECO:0000256" key="3">
    <source>
        <dbReference type="ARBA" id="ARBA00023004"/>
    </source>
</evidence>